<name>A0AAV9H284_9PEZI</name>
<reference evidence="1" key="2">
    <citation type="submission" date="2023-05" db="EMBL/GenBank/DDBJ databases">
        <authorList>
            <consortium name="Lawrence Berkeley National Laboratory"/>
            <person name="Steindorff A."/>
            <person name="Hensen N."/>
            <person name="Bonometti L."/>
            <person name="Westerberg I."/>
            <person name="Brannstrom I.O."/>
            <person name="Guillou S."/>
            <person name="Cros-Aarteil S."/>
            <person name="Calhoun S."/>
            <person name="Haridas S."/>
            <person name="Kuo A."/>
            <person name="Mondo S."/>
            <person name="Pangilinan J."/>
            <person name="Riley R."/>
            <person name="Labutti K."/>
            <person name="Andreopoulos B."/>
            <person name="Lipzen A."/>
            <person name="Chen C."/>
            <person name="Yanf M."/>
            <person name="Daum C."/>
            <person name="Ng V."/>
            <person name="Clum A."/>
            <person name="Ohm R."/>
            <person name="Martin F."/>
            <person name="Silar P."/>
            <person name="Natvig D."/>
            <person name="Lalanne C."/>
            <person name="Gautier V."/>
            <person name="Ament-Velasquez S.L."/>
            <person name="Kruys A."/>
            <person name="Hutchinson M.I."/>
            <person name="Powell A.J."/>
            <person name="Barry K."/>
            <person name="Miller A.N."/>
            <person name="Grigoriev I.V."/>
            <person name="Debuchy R."/>
            <person name="Gladieux P."/>
            <person name="Thoren M.H."/>
            <person name="Johannesson H."/>
        </authorList>
    </citation>
    <scope>NUCLEOTIDE SEQUENCE</scope>
    <source>
        <strain evidence="1">PSN243</strain>
    </source>
</reference>
<dbReference type="AlphaFoldDB" id="A0AAV9H284"/>
<organism evidence="1 2">
    <name type="scientific">Podospora aff. communis PSN243</name>
    <dbReference type="NCBI Taxonomy" id="3040156"/>
    <lineage>
        <taxon>Eukaryota</taxon>
        <taxon>Fungi</taxon>
        <taxon>Dikarya</taxon>
        <taxon>Ascomycota</taxon>
        <taxon>Pezizomycotina</taxon>
        <taxon>Sordariomycetes</taxon>
        <taxon>Sordariomycetidae</taxon>
        <taxon>Sordariales</taxon>
        <taxon>Podosporaceae</taxon>
        <taxon>Podospora</taxon>
    </lineage>
</organism>
<proteinExistence type="predicted"/>
<dbReference type="EMBL" id="MU865918">
    <property type="protein sequence ID" value="KAK4454055.1"/>
    <property type="molecule type" value="Genomic_DNA"/>
</dbReference>
<reference evidence="1" key="1">
    <citation type="journal article" date="2023" name="Mol. Phylogenet. Evol.">
        <title>Genome-scale phylogeny and comparative genomics of the fungal order Sordariales.</title>
        <authorList>
            <person name="Hensen N."/>
            <person name="Bonometti L."/>
            <person name="Westerberg I."/>
            <person name="Brannstrom I.O."/>
            <person name="Guillou S."/>
            <person name="Cros-Aarteil S."/>
            <person name="Calhoun S."/>
            <person name="Haridas S."/>
            <person name="Kuo A."/>
            <person name="Mondo S."/>
            <person name="Pangilinan J."/>
            <person name="Riley R."/>
            <person name="LaButti K."/>
            <person name="Andreopoulos B."/>
            <person name="Lipzen A."/>
            <person name="Chen C."/>
            <person name="Yan M."/>
            <person name="Daum C."/>
            <person name="Ng V."/>
            <person name="Clum A."/>
            <person name="Steindorff A."/>
            <person name="Ohm R.A."/>
            <person name="Martin F."/>
            <person name="Silar P."/>
            <person name="Natvig D.O."/>
            <person name="Lalanne C."/>
            <person name="Gautier V."/>
            <person name="Ament-Velasquez S.L."/>
            <person name="Kruys A."/>
            <person name="Hutchinson M.I."/>
            <person name="Powell A.J."/>
            <person name="Barry K."/>
            <person name="Miller A.N."/>
            <person name="Grigoriev I.V."/>
            <person name="Debuchy R."/>
            <person name="Gladieux P."/>
            <person name="Hiltunen Thoren M."/>
            <person name="Johannesson H."/>
        </authorList>
    </citation>
    <scope>NUCLEOTIDE SEQUENCE</scope>
    <source>
        <strain evidence="1">PSN243</strain>
    </source>
</reference>
<comment type="caution">
    <text evidence="1">The sequence shown here is derived from an EMBL/GenBank/DDBJ whole genome shotgun (WGS) entry which is preliminary data.</text>
</comment>
<sequence length="199" mass="21529">MEFEVWASCALDGNGGETSRYRCAGPSDEVGLKAQGRADGLSNGQQREGSVENCNLCCLPPSHEALMQTKQSVSVIVCSECLLFSCRMLTSAPRTACHFPARKTTDRREVARVHQSTEVETGQGVNLALSTQCHGFIAPSPAKPQRRVTRRGEKRGLTKLGPECLRMGQPTLIRQAAGVITPPEVRMRIPPAGGRAARK</sequence>
<evidence type="ECO:0000313" key="2">
    <source>
        <dbReference type="Proteomes" id="UP001321760"/>
    </source>
</evidence>
<gene>
    <name evidence="1" type="ORF">QBC34DRAFT_176597</name>
</gene>
<keyword evidence="2" id="KW-1185">Reference proteome</keyword>
<dbReference type="Proteomes" id="UP001321760">
    <property type="component" value="Unassembled WGS sequence"/>
</dbReference>
<protein>
    <submittedName>
        <fullName evidence="1">Uncharacterized protein</fullName>
    </submittedName>
</protein>
<accession>A0AAV9H284</accession>
<evidence type="ECO:0000313" key="1">
    <source>
        <dbReference type="EMBL" id="KAK4454055.1"/>
    </source>
</evidence>